<feature type="region of interest" description="Disordered" evidence="1">
    <location>
        <begin position="1"/>
        <end position="59"/>
    </location>
</feature>
<protein>
    <submittedName>
        <fullName evidence="2">Uncharacterized protein</fullName>
    </submittedName>
</protein>
<organism evidence="2 3">
    <name type="scientific">Paspalum notatum var. saurae</name>
    <dbReference type="NCBI Taxonomy" id="547442"/>
    <lineage>
        <taxon>Eukaryota</taxon>
        <taxon>Viridiplantae</taxon>
        <taxon>Streptophyta</taxon>
        <taxon>Embryophyta</taxon>
        <taxon>Tracheophyta</taxon>
        <taxon>Spermatophyta</taxon>
        <taxon>Magnoliopsida</taxon>
        <taxon>Liliopsida</taxon>
        <taxon>Poales</taxon>
        <taxon>Poaceae</taxon>
        <taxon>PACMAD clade</taxon>
        <taxon>Panicoideae</taxon>
        <taxon>Andropogonodae</taxon>
        <taxon>Paspaleae</taxon>
        <taxon>Paspalinae</taxon>
        <taxon>Paspalum</taxon>
    </lineage>
</organism>
<name>A0AAQ3UT18_PASNO</name>
<proteinExistence type="predicted"/>
<reference evidence="2 3" key="1">
    <citation type="submission" date="2024-02" db="EMBL/GenBank/DDBJ databases">
        <title>High-quality chromosome-scale genome assembly of Pensacola bahiagrass (Paspalum notatum Flugge var. saurae).</title>
        <authorList>
            <person name="Vega J.M."/>
            <person name="Podio M."/>
            <person name="Orjuela J."/>
            <person name="Siena L.A."/>
            <person name="Pessino S.C."/>
            <person name="Combes M.C."/>
            <person name="Mariac C."/>
            <person name="Albertini E."/>
            <person name="Pupilli F."/>
            <person name="Ortiz J.P.A."/>
            <person name="Leblanc O."/>
        </authorList>
    </citation>
    <scope>NUCLEOTIDE SEQUENCE [LARGE SCALE GENOMIC DNA]</scope>
    <source>
        <strain evidence="2">R1</strain>
        <tissue evidence="2">Leaf</tissue>
    </source>
</reference>
<gene>
    <name evidence="2" type="ORF">U9M48_041391</name>
</gene>
<evidence type="ECO:0000256" key="1">
    <source>
        <dbReference type="SAM" id="MobiDB-lite"/>
    </source>
</evidence>
<evidence type="ECO:0000313" key="2">
    <source>
        <dbReference type="EMBL" id="WVZ95657.1"/>
    </source>
</evidence>
<dbReference type="Proteomes" id="UP001341281">
    <property type="component" value="Chromosome 10"/>
</dbReference>
<accession>A0AAQ3UT18</accession>
<evidence type="ECO:0000313" key="3">
    <source>
        <dbReference type="Proteomes" id="UP001341281"/>
    </source>
</evidence>
<dbReference type="EMBL" id="CP144754">
    <property type="protein sequence ID" value="WVZ95657.1"/>
    <property type="molecule type" value="Genomic_DNA"/>
</dbReference>
<sequence length="232" mass="25833">MPPPPPSRKQRDGTPAPFVASPRQSRARLATAPAPRPTPPPRRRCVRQRPGLRTDRRPPLRIRRLLLRSPSPADRRIAASTSTTIALLSPSPRPPRIVPNGHPSPRPRCPTVVPPHTLPTPGFSCHRHTRVPAPAPVQHCWPWDDQTNLLIQIYIGCETQIFKLVCASHRSHGVVVDPEDESRQPPSNYKVPGLGCKASESRHVSPLYKMMLCCYETIYVRNHTCSSVTDVG</sequence>
<keyword evidence="3" id="KW-1185">Reference proteome</keyword>
<dbReference type="AlphaFoldDB" id="A0AAQ3UT18"/>